<comment type="caution">
    <text evidence="1">The sequence shown here is derived from an EMBL/GenBank/DDBJ whole genome shotgun (WGS) entry which is preliminary data.</text>
</comment>
<dbReference type="InterPro" id="IPR027417">
    <property type="entry name" value="P-loop_NTPase"/>
</dbReference>
<keyword evidence="1" id="KW-0547">Nucleotide-binding</keyword>
<reference evidence="1" key="1">
    <citation type="journal article" date="2020" name="mSystems">
        <title>Genome- and Community-Level Interaction Insights into Carbon Utilization and Element Cycling Functions of Hydrothermarchaeota in Hydrothermal Sediment.</title>
        <authorList>
            <person name="Zhou Z."/>
            <person name="Liu Y."/>
            <person name="Xu W."/>
            <person name="Pan J."/>
            <person name="Luo Z.H."/>
            <person name="Li M."/>
        </authorList>
    </citation>
    <scope>NUCLEOTIDE SEQUENCE [LARGE SCALE GENOMIC DNA]</scope>
    <source>
        <strain evidence="1">SpSt-1220</strain>
    </source>
</reference>
<dbReference type="PANTHER" id="PTHR42935:SF1">
    <property type="entry name" value="SLR0930 PROTEIN"/>
    <property type="match status" value="1"/>
</dbReference>
<dbReference type="EMBL" id="DSDO01000040">
    <property type="protein sequence ID" value="HDR46168.1"/>
    <property type="molecule type" value="Genomic_DNA"/>
</dbReference>
<name>A0A831LHH3_9BACT</name>
<dbReference type="Gene3D" id="3.40.50.300">
    <property type="entry name" value="P-loop containing nucleotide triphosphate hydrolases"/>
    <property type="match status" value="1"/>
</dbReference>
<dbReference type="Pfam" id="PF05673">
    <property type="entry name" value="DUF815"/>
    <property type="match status" value="1"/>
</dbReference>
<dbReference type="SUPFAM" id="SSF52540">
    <property type="entry name" value="P-loop containing nucleoside triphosphate hydrolases"/>
    <property type="match status" value="1"/>
</dbReference>
<proteinExistence type="predicted"/>
<keyword evidence="1" id="KW-0067">ATP-binding</keyword>
<gene>
    <name evidence="1" type="ORF">ENN94_00540</name>
</gene>
<accession>A0A831LHH3</accession>
<dbReference type="Proteomes" id="UP000886162">
    <property type="component" value="Unassembled WGS sequence"/>
</dbReference>
<organism evidence="1">
    <name type="scientific">Geoalkalibacter subterraneus</name>
    <dbReference type="NCBI Taxonomy" id="483547"/>
    <lineage>
        <taxon>Bacteria</taxon>
        <taxon>Pseudomonadati</taxon>
        <taxon>Thermodesulfobacteriota</taxon>
        <taxon>Desulfuromonadia</taxon>
        <taxon>Desulfuromonadales</taxon>
        <taxon>Geoalkalibacteraceae</taxon>
        <taxon>Geoalkalibacter</taxon>
    </lineage>
</organism>
<dbReference type="AlphaFoldDB" id="A0A831LHH3"/>
<sequence>MFRSAVAFRWNHDGQLEALEHPDLVRREQLLGLDGHLERLHRNTHQFVAGLPANNILLWGERGTGKSSAVKSLLPVFAEQGLRMIEVHKEELYHLPAITRLLRTQPYRFILFCDDLSFDENEPGYRELKTLLQGGLEAPPPNMLIYATANRRHLMPERLEDNADSAEIHPEEAVAEKLSLSDRFGITLGFYPVDQPQYLDIVRHLARERELNISDEELSQEALRWALSRGSRSGRVAHQFVDDLTGRLGLAALSQARKAGDDQ</sequence>
<dbReference type="PANTHER" id="PTHR42935">
    <property type="entry name" value="SLR0930 PROTEIN"/>
    <property type="match status" value="1"/>
</dbReference>
<protein>
    <submittedName>
        <fullName evidence="1">ATP-binding protein</fullName>
    </submittedName>
</protein>
<evidence type="ECO:0000313" key="1">
    <source>
        <dbReference type="EMBL" id="HDR46168.1"/>
    </source>
</evidence>
<dbReference type="GO" id="GO:0005524">
    <property type="term" value="F:ATP binding"/>
    <property type="evidence" value="ECO:0007669"/>
    <property type="project" value="UniProtKB-KW"/>
</dbReference>
<dbReference type="InterPro" id="IPR008533">
    <property type="entry name" value="DUF815"/>
</dbReference>